<comment type="caution">
    <text evidence="1">The sequence shown here is derived from an EMBL/GenBank/DDBJ whole genome shotgun (WGS) entry which is preliminary data.</text>
</comment>
<evidence type="ECO:0000313" key="2">
    <source>
        <dbReference type="Proteomes" id="UP000789920"/>
    </source>
</evidence>
<keyword evidence="2" id="KW-1185">Reference proteome</keyword>
<reference evidence="1" key="1">
    <citation type="submission" date="2021-06" db="EMBL/GenBank/DDBJ databases">
        <authorList>
            <person name="Kallberg Y."/>
            <person name="Tangrot J."/>
            <person name="Rosling A."/>
        </authorList>
    </citation>
    <scope>NUCLEOTIDE SEQUENCE</scope>
    <source>
        <strain evidence="1">MA461A</strain>
    </source>
</reference>
<name>A0ACA9S437_9GLOM</name>
<accession>A0ACA9S437</accession>
<gene>
    <name evidence="1" type="ORF">RPERSI_LOCUS26237</name>
</gene>
<organism evidence="1 2">
    <name type="scientific">Racocetra persica</name>
    <dbReference type="NCBI Taxonomy" id="160502"/>
    <lineage>
        <taxon>Eukaryota</taxon>
        <taxon>Fungi</taxon>
        <taxon>Fungi incertae sedis</taxon>
        <taxon>Mucoromycota</taxon>
        <taxon>Glomeromycotina</taxon>
        <taxon>Glomeromycetes</taxon>
        <taxon>Diversisporales</taxon>
        <taxon>Gigasporaceae</taxon>
        <taxon>Racocetra</taxon>
    </lineage>
</organism>
<sequence length="67" mass="7829">DKIKLFAQCNPCAEQDRIKKKEKRLKEKLLDETISPLSLSKKTPINEDNSDSNKDKPIYNMCDLEEF</sequence>
<feature type="non-terminal residue" evidence="1">
    <location>
        <position position="67"/>
    </location>
</feature>
<dbReference type="Proteomes" id="UP000789920">
    <property type="component" value="Unassembled WGS sequence"/>
</dbReference>
<proteinExistence type="predicted"/>
<evidence type="ECO:0000313" key="1">
    <source>
        <dbReference type="EMBL" id="CAG8824408.1"/>
    </source>
</evidence>
<protein>
    <submittedName>
        <fullName evidence="1">11265_t:CDS:1</fullName>
    </submittedName>
</protein>
<dbReference type="EMBL" id="CAJVQC010088906">
    <property type="protein sequence ID" value="CAG8824408.1"/>
    <property type="molecule type" value="Genomic_DNA"/>
</dbReference>
<feature type="non-terminal residue" evidence="1">
    <location>
        <position position="1"/>
    </location>
</feature>